<proteinExistence type="predicted"/>
<dbReference type="EMBL" id="KB100095">
    <property type="protein sequence ID" value="ELK37743.1"/>
    <property type="molecule type" value="Genomic_DNA"/>
</dbReference>
<reference evidence="2" key="1">
    <citation type="journal article" date="2013" name="Science">
        <title>Comparative analysis of bat genomes provides insight into the evolution of flight and immunity.</title>
        <authorList>
            <person name="Zhang G."/>
            <person name="Cowled C."/>
            <person name="Shi Z."/>
            <person name="Huang Z."/>
            <person name="Bishop-Lilly K.A."/>
            <person name="Fang X."/>
            <person name="Wynne J.W."/>
            <person name="Xiong Z."/>
            <person name="Baker M.L."/>
            <person name="Zhao W."/>
            <person name="Tachedjian M."/>
            <person name="Zhu Y."/>
            <person name="Zhou P."/>
            <person name="Jiang X."/>
            <person name="Ng J."/>
            <person name="Yang L."/>
            <person name="Wu L."/>
            <person name="Xiao J."/>
            <person name="Feng Y."/>
            <person name="Chen Y."/>
            <person name="Sun X."/>
            <person name="Zhang Y."/>
            <person name="Marsh G.A."/>
            <person name="Crameri G."/>
            <person name="Broder C.C."/>
            <person name="Frey K.G."/>
            <person name="Wang L.F."/>
            <person name="Wang J."/>
        </authorList>
    </citation>
    <scope>NUCLEOTIDE SEQUENCE [LARGE SCALE GENOMIC DNA]</scope>
</reference>
<dbReference type="AlphaFoldDB" id="L5MJ32"/>
<gene>
    <name evidence="1" type="ORF">MDA_GLEAN10017283</name>
</gene>
<organism evidence="1 2">
    <name type="scientific">Myotis davidii</name>
    <name type="common">David's myotis</name>
    <dbReference type="NCBI Taxonomy" id="225400"/>
    <lineage>
        <taxon>Eukaryota</taxon>
        <taxon>Metazoa</taxon>
        <taxon>Chordata</taxon>
        <taxon>Craniata</taxon>
        <taxon>Vertebrata</taxon>
        <taxon>Euteleostomi</taxon>
        <taxon>Mammalia</taxon>
        <taxon>Eutheria</taxon>
        <taxon>Laurasiatheria</taxon>
        <taxon>Chiroptera</taxon>
        <taxon>Yangochiroptera</taxon>
        <taxon>Vespertilionidae</taxon>
        <taxon>Myotis</taxon>
    </lineage>
</organism>
<evidence type="ECO:0000313" key="1">
    <source>
        <dbReference type="EMBL" id="ELK37743.1"/>
    </source>
</evidence>
<protein>
    <submittedName>
        <fullName evidence="1">Uncharacterized protein</fullName>
    </submittedName>
</protein>
<keyword evidence="2" id="KW-1185">Reference proteome</keyword>
<evidence type="ECO:0000313" key="2">
    <source>
        <dbReference type="Proteomes" id="UP000010556"/>
    </source>
</evidence>
<sequence length="124" mass="13115">MASLKTALSPSPRLARHFIRDLHPEGDVASLKTAIRPSPRLARHFIRDLHPEGDVLPPGGPLTRGLDLSWQSDIPLAAWEPSGDVHLLAGSKPKLQTDIFSAAEEAGEAPTTTAVLAAISLACG</sequence>
<accession>L5MJ32</accession>
<dbReference type="Proteomes" id="UP000010556">
    <property type="component" value="Unassembled WGS sequence"/>
</dbReference>
<name>L5MJ32_MYODS</name>